<dbReference type="EMBL" id="MN183282">
    <property type="protein sequence ID" value="QED11682.1"/>
    <property type="molecule type" value="Genomic_DNA"/>
</dbReference>
<evidence type="ECO:0000313" key="2">
    <source>
        <dbReference type="Proteomes" id="UP000321915"/>
    </source>
</evidence>
<keyword evidence="2" id="KW-1185">Reference proteome</keyword>
<reference evidence="1 2" key="1">
    <citation type="submission" date="2019-07" db="EMBL/GenBank/DDBJ databases">
        <authorList>
            <person name="Abdullah A."/>
            <person name="Lima G.C."/>
            <person name="Cuneo C.K."/>
            <person name="Ennest D.C."/>
            <person name="Fritz K.J."/>
            <person name="Johnson B.T."/>
            <person name="Larson S.M."/>
            <person name="Lemunyete M.N."/>
            <person name="Murray M.B."/>
            <person name="Osmond D.E."/>
            <person name="Patras K.A."/>
            <person name="Ransibrahmanakul S."/>
            <person name="Simpson K.A."/>
            <person name="Thull B.S."/>
            <person name="Wetzel S."/>
            <person name="Bonilla J.A."/>
            <person name="Klyczek K."/>
            <person name="Garlena R.A."/>
            <person name="Russell D.A."/>
            <person name="Pope W.H."/>
            <person name="Jacobs-Sera D."/>
            <person name="Hatfull G.F."/>
        </authorList>
    </citation>
    <scope>NUCLEOTIDE SEQUENCE [LARGE SCALE GENOMIC DNA]</scope>
</reference>
<proteinExistence type="predicted"/>
<accession>A0A5B8WM37</accession>
<dbReference type="Proteomes" id="UP000321915">
    <property type="component" value="Segment"/>
</dbReference>
<dbReference type="RefSeq" id="YP_010660560.1">
    <property type="nucleotide sequence ID" value="NC_070877.1"/>
</dbReference>
<organism evidence="1 2">
    <name type="scientific">Arthrobacter phage Qui</name>
    <dbReference type="NCBI Taxonomy" id="2603260"/>
    <lineage>
        <taxon>Viruses</taxon>
        <taxon>Duplodnaviria</taxon>
        <taxon>Heunggongvirae</taxon>
        <taxon>Uroviricota</taxon>
        <taxon>Caudoviricetes</taxon>
        <taxon>Quivirus</taxon>
        <taxon>Quivirus qui</taxon>
    </lineage>
</organism>
<sequence length="80" mass="8980">MAIKHEGPLKIEVNPVRYGQPYIHNGVTKISDGDCVHMTIKDKNHIPIVNVKLAPDLAMNVADLIQVALKSLTGERYRQY</sequence>
<evidence type="ECO:0000313" key="1">
    <source>
        <dbReference type="EMBL" id="QED11682.1"/>
    </source>
</evidence>
<protein>
    <submittedName>
        <fullName evidence="1">Uncharacterized protein</fullName>
    </submittedName>
</protein>
<dbReference type="GeneID" id="77936554"/>
<name>A0A5B8WM37_9CAUD</name>
<gene>
    <name evidence="1" type="primary">194</name>
    <name evidence="1" type="ORF">SEA_QUI_194</name>
</gene>
<dbReference type="KEGG" id="vg:77936554"/>